<feature type="domain" description="Magnesium-protoporphyrin IX methyltransferase C-terminal" evidence="5">
    <location>
        <begin position="137"/>
        <end position="233"/>
    </location>
</feature>
<dbReference type="CDD" id="cd02440">
    <property type="entry name" value="AdoMet_MTases"/>
    <property type="match status" value="1"/>
</dbReference>
<dbReference type="GO" id="GO:0015995">
    <property type="term" value="P:chlorophyll biosynthetic process"/>
    <property type="evidence" value="ECO:0007669"/>
    <property type="project" value="UniProtKB-UniRule"/>
</dbReference>
<dbReference type="NCBIfam" id="TIGR02021">
    <property type="entry name" value="BchM-ChlM"/>
    <property type="match status" value="1"/>
</dbReference>
<dbReference type="Gene3D" id="3.40.50.150">
    <property type="entry name" value="Vaccinia Virus protein VP39"/>
    <property type="match status" value="1"/>
</dbReference>
<dbReference type="STRING" id="48936.NJ75_03413"/>
<dbReference type="InterPro" id="IPR029063">
    <property type="entry name" value="SAM-dependent_MTases_sf"/>
</dbReference>
<name>A0A0B8ZLN3_9SPHN</name>
<sequence>MMATQFAPNRYDSQREKLAAYFDGTAQKAWIDLTSTAKVSGIRATVRAGRDAMRAQLLGWLPEDLRRRDVLDAGCGTGSLSVEAACRGAVVTAIDVAQGLVDIAAERAPSYLGHGRIQWRVGDMLDPALGSFDHVVAMDSLIHYTLPDMVWALSALTRRCTGSILFTFAPYTPLLGAMHTVGKVFPRSDRSPAIVPIAESQLRAALSQFEGWEVRRSGRISSGFYKSHAMELVKI</sequence>
<dbReference type="PROSITE" id="PS51556">
    <property type="entry name" value="SAM_MT_MG_PIX"/>
    <property type="match status" value="1"/>
</dbReference>
<gene>
    <name evidence="6" type="primary">bchM</name>
    <name evidence="6" type="ORF">NJ75_03413</name>
</gene>
<evidence type="ECO:0000313" key="7">
    <source>
        <dbReference type="Proteomes" id="UP000031338"/>
    </source>
</evidence>
<proteinExistence type="predicted"/>
<dbReference type="PATRIC" id="fig|48936.3.peg.3438"/>
<dbReference type="AlphaFoldDB" id="A0A0B8ZLN3"/>
<accession>A0A0B8ZLN3</accession>
<keyword evidence="2 6" id="KW-0808">Transferase</keyword>
<evidence type="ECO:0000256" key="3">
    <source>
        <dbReference type="ARBA" id="ARBA00022691"/>
    </source>
</evidence>
<evidence type="ECO:0000256" key="2">
    <source>
        <dbReference type="ARBA" id="ARBA00022679"/>
    </source>
</evidence>
<dbReference type="PANTHER" id="PTHR43464:SF19">
    <property type="entry name" value="UBIQUINONE BIOSYNTHESIS O-METHYLTRANSFERASE, MITOCHONDRIAL"/>
    <property type="match status" value="1"/>
</dbReference>
<evidence type="ECO:0000256" key="1">
    <source>
        <dbReference type="ARBA" id="ARBA00022603"/>
    </source>
</evidence>
<organism evidence="6 7">
    <name type="scientific">Novosphingobium subterraneum</name>
    <dbReference type="NCBI Taxonomy" id="48936"/>
    <lineage>
        <taxon>Bacteria</taxon>
        <taxon>Pseudomonadati</taxon>
        <taxon>Pseudomonadota</taxon>
        <taxon>Alphaproteobacteria</taxon>
        <taxon>Sphingomonadales</taxon>
        <taxon>Sphingomonadaceae</taxon>
        <taxon>Novosphingobium</taxon>
    </lineage>
</organism>
<reference evidence="6 7" key="1">
    <citation type="submission" date="2014-10" db="EMBL/GenBank/DDBJ databases">
        <title>Draft genome sequence of Novosphingobium subterraneum DSM 12447.</title>
        <authorList>
            <person name="Gan H.M."/>
            <person name="Gan H.Y."/>
            <person name="Savka M.A."/>
        </authorList>
    </citation>
    <scope>NUCLEOTIDE SEQUENCE [LARGE SCALE GENOMIC DNA]</scope>
    <source>
        <strain evidence="6 7">DSM 12447</strain>
    </source>
</reference>
<evidence type="ECO:0000259" key="5">
    <source>
        <dbReference type="Pfam" id="PF07109"/>
    </source>
</evidence>
<protein>
    <recommendedName>
        <fullName evidence="4">Magnesium protoporphyrin IX methyltransferase</fullName>
        <ecNumber evidence="4">2.1.1.11</ecNumber>
    </recommendedName>
</protein>
<dbReference type="GO" id="GO:0046406">
    <property type="term" value="F:magnesium protoporphyrin IX methyltransferase activity"/>
    <property type="evidence" value="ECO:0007669"/>
    <property type="project" value="UniProtKB-UniRule"/>
</dbReference>
<dbReference type="Pfam" id="PF07109">
    <property type="entry name" value="Mg-por_mtran_C"/>
    <property type="match status" value="1"/>
</dbReference>
<dbReference type="InterPro" id="IPR010940">
    <property type="entry name" value="Mg_prot_MeTrfase_C"/>
</dbReference>
<dbReference type="Proteomes" id="UP000031338">
    <property type="component" value="Unassembled WGS sequence"/>
</dbReference>
<dbReference type="SUPFAM" id="SSF53335">
    <property type="entry name" value="S-adenosyl-L-methionine-dependent methyltransferases"/>
    <property type="match status" value="1"/>
</dbReference>
<dbReference type="InterPro" id="IPR010251">
    <property type="entry name" value="Mg_prot_MeTrfase"/>
</dbReference>
<keyword evidence="7" id="KW-1185">Reference proteome</keyword>
<dbReference type="PANTHER" id="PTHR43464">
    <property type="entry name" value="METHYLTRANSFERASE"/>
    <property type="match status" value="1"/>
</dbReference>
<dbReference type="EC" id="2.1.1.11" evidence="4"/>
<comment type="caution">
    <text evidence="6">The sequence shown here is derived from an EMBL/GenBank/DDBJ whole genome shotgun (WGS) entry which is preliminary data.</text>
</comment>
<keyword evidence="1 6" id="KW-0489">Methyltransferase</keyword>
<dbReference type="Pfam" id="PF03602">
    <property type="entry name" value="Cons_hypoth95"/>
    <property type="match status" value="1"/>
</dbReference>
<evidence type="ECO:0000256" key="4">
    <source>
        <dbReference type="NCBIfam" id="TIGR02021"/>
    </source>
</evidence>
<dbReference type="EMBL" id="JRVC01000019">
    <property type="protein sequence ID" value="KHS44011.1"/>
    <property type="molecule type" value="Genomic_DNA"/>
</dbReference>
<keyword evidence="3" id="KW-0949">S-adenosyl-L-methionine</keyword>
<evidence type="ECO:0000313" key="6">
    <source>
        <dbReference type="EMBL" id="KHS44011.1"/>
    </source>
</evidence>
<dbReference type="GO" id="GO:0032259">
    <property type="term" value="P:methylation"/>
    <property type="evidence" value="ECO:0007669"/>
    <property type="project" value="UniProtKB-KW"/>
</dbReference>